<dbReference type="GO" id="GO:0016491">
    <property type="term" value="F:oxidoreductase activity"/>
    <property type="evidence" value="ECO:0007669"/>
    <property type="project" value="InterPro"/>
</dbReference>
<feature type="region of interest" description="Disordered" evidence="4">
    <location>
        <begin position="1"/>
        <end position="28"/>
    </location>
</feature>
<evidence type="ECO:0000256" key="3">
    <source>
        <dbReference type="PIRSR" id="PIRSR000097-3"/>
    </source>
</evidence>
<dbReference type="PANTHER" id="PTHR11732">
    <property type="entry name" value="ALDO/KETO REDUCTASE"/>
    <property type="match status" value="1"/>
</dbReference>
<name>A0A061B210_RHOTO</name>
<evidence type="ECO:0000256" key="4">
    <source>
        <dbReference type="SAM" id="MobiDB-lite"/>
    </source>
</evidence>
<organism evidence="6">
    <name type="scientific">Rhodotorula toruloides</name>
    <name type="common">Yeast</name>
    <name type="synonym">Rhodosporidium toruloides</name>
    <dbReference type="NCBI Taxonomy" id="5286"/>
    <lineage>
        <taxon>Eukaryota</taxon>
        <taxon>Fungi</taxon>
        <taxon>Dikarya</taxon>
        <taxon>Basidiomycota</taxon>
        <taxon>Pucciniomycotina</taxon>
        <taxon>Microbotryomycetes</taxon>
        <taxon>Sporidiobolales</taxon>
        <taxon>Sporidiobolaceae</taxon>
        <taxon>Rhodotorula</taxon>
    </lineage>
</organism>
<evidence type="ECO:0000259" key="5">
    <source>
        <dbReference type="Pfam" id="PF00248"/>
    </source>
</evidence>
<gene>
    <name evidence="6" type="ORF">RHTO0S_06e04368g</name>
</gene>
<dbReference type="Pfam" id="PF00248">
    <property type="entry name" value="Aldo_ket_red"/>
    <property type="match status" value="1"/>
</dbReference>
<dbReference type="InterPro" id="IPR023210">
    <property type="entry name" value="NADP_OxRdtase_dom"/>
</dbReference>
<evidence type="ECO:0000256" key="2">
    <source>
        <dbReference type="PIRSR" id="PIRSR000097-2"/>
    </source>
</evidence>
<feature type="domain" description="NADP-dependent oxidoreductase" evidence="5">
    <location>
        <begin position="26"/>
        <end position="286"/>
    </location>
</feature>
<dbReference type="OrthoDB" id="416253at2759"/>
<dbReference type="InterPro" id="IPR020471">
    <property type="entry name" value="AKR"/>
</dbReference>
<feature type="active site" description="Proton donor" evidence="1">
    <location>
        <position position="51"/>
    </location>
</feature>
<dbReference type="AlphaFoldDB" id="A0A061B210"/>
<protein>
    <submittedName>
        <fullName evidence="6">RHTO0S06e04368g1_1</fullName>
    </submittedName>
</protein>
<dbReference type="InterPro" id="IPR036812">
    <property type="entry name" value="NAD(P)_OxRdtase_dom_sf"/>
</dbReference>
<reference evidence="6" key="1">
    <citation type="journal article" date="2014" name="Genome Announc.">
        <title>Draft genome sequence of Rhodosporidium toruloides CECT1137, an oleaginous yeast of biotechnological interest.</title>
        <authorList>
            <person name="Morin N."/>
            <person name="Calcas X."/>
            <person name="Devillers H."/>
            <person name="Durrens P."/>
            <person name="Sherman D.J."/>
            <person name="Nicaud J.-M."/>
            <person name="Neuveglise C."/>
        </authorList>
    </citation>
    <scope>NUCLEOTIDE SEQUENCE</scope>
    <source>
        <strain evidence="6">CECT1137</strain>
    </source>
</reference>
<evidence type="ECO:0000256" key="1">
    <source>
        <dbReference type="PIRSR" id="PIRSR000097-1"/>
    </source>
</evidence>
<evidence type="ECO:0000313" key="6">
    <source>
        <dbReference type="EMBL" id="CDR41697.1"/>
    </source>
</evidence>
<feature type="binding site" evidence="2">
    <location>
        <position position="119"/>
    </location>
    <ligand>
        <name>substrate</name>
    </ligand>
</feature>
<feature type="site" description="Lowers pKa of active site Tyr" evidence="3">
    <location>
        <position position="80"/>
    </location>
</feature>
<dbReference type="PIRSF" id="PIRSF000097">
    <property type="entry name" value="AKR"/>
    <property type="match status" value="1"/>
</dbReference>
<dbReference type="SUPFAM" id="SSF51430">
    <property type="entry name" value="NAD(P)-linked oxidoreductase"/>
    <property type="match status" value="1"/>
</dbReference>
<sequence>MSVPTLPLSDGTQIPSLAWGNGTGDAKKTATESGQLAIKVGIRHIDTAQGYENEKETGESIAIAEKDNGIKAGEIYLTTKLSTEKGDPTNPGISLEELRDSVRGSLQRLGRQPNLVLIHNPFVPPKGKLVEFWKILEEMKDKGELTASLGVSNFRPQDFEELLPHCKYPPVINQLEYHPYVLTHLQPVLDIMEKHNIRVESYGGLSPLLRHPTGGPIKPLLEKLAARLSKETGKDVDAAMALILWQRSKGVVVVTASGNAERIKKLSLTQELPDLTKEEVDKIEAVGRKIHYRAYDEHMCVDFPAPDLPKDA</sequence>
<dbReference type="EMBL" id="LK052941">
    <property type="protein sequence ID" value="CDR41697.1"/>
    <property type="molecule type" value="Genomic_DNA"/>
</dbReference>
<accession>A0A061B210</accession>
<dbReference type="PRINTS" id="PR00069">
    <property type="entry name" value="ALDKETRDTASE"/>
</dbReference>
<dbReference type="Gene3D" id="3.20.20.100">
    <property type="entry name" value="NADP-dependent oxidoreductase domain"/>
    <property type="match status" value="1"/>
</dbReference>
<proteinExistence type="predicted"/>